<evidence type="ECO:0000313" key="2">
    <source>
        <dbReference type="Proteomes" id="UP001056778"/>
    </source>
</evidence>
<keyword evidence="2" id="KW-1185">Reference proteome</keyword>
<comment type="caution">
    <text evidence="1">The sequence shown here is derived from an EMBL/GenBank/DDBJ whole genome shotgun (WGS) entry which is preliminary data.</text>
</comment>
<name>A0ACB9SQX0_HOLOL</name>
<organism evidence="1 2">
    <name type="scientific">Holotrichia oblita</name>
    <name type="common">Chafer beetle</name>
    <dbReference type="NCBI Taxonomy" id="644536"/>
    <lineage>
        <taxon>Eukaryota</taxon>
        <taxon>Metazoa</taxon>
        <taxon>Ecdysozoa</taxon>
        <taxon>Arthropoda</taxon>
        <taxon>Hexapoda</taxon>
        <taxon>Insecta</taxon>
        <taxon>Pterygota</taxon>
        <taxon>Neoptera</taxon>
        <taxon>Endopterygota</taxon>
        <taxon>Coleoptera</taxon>
        <taxon>Polyphaga</taxon>
        <taxon>Scarabaeiformia</taxon>
        <taxon>Scarabaeidae</taxon>
        <taxon>Melolonthinae</taxon>
        <taxon>Holotrichia</taxon>
    </lineage>
</organism>
<protein>
    <submittedName>
        <fullName evidence="1">Leucine aminopeptidase-related</fullName>
    </submittedName>
</protein>
<dbReference type="EMBL" id="CM043021">
    <property type="protein sequence ID" value="KAI4457372.1"/>
    <property type="molecule type" value="Genomic_DNA"/>
</dbReference>
<keyword evidence="1" id="KW-0378">Hydrolase</keyword>
<keyword evidence="1" id="KW-0031">Aminopeptidase</keyword>
<reference evidence="1" key="1">
    <citation type="submission" date="2022-04" db="EMBL/GenBank/DDBJ databases">
        <title>Chromosome-scale genome assembly of Holotrichia oblita Faldermann.</title>
        <authorList>
            <person name="Rongchong L."/>
        </authorList>
    </citation>
    <scope>NUCLEOTIDE SEQUENCE</scope>
    <source>
        <strain evidence="1">81SQS9</strain>
    </source>
</reference>
<proteinExistence type="predicted"/>
<gene>
    <name evidence="1" type="ORF">MML48_7g00002083</name>
</gene>
<dbReference type="Proteomes" id="UP001056778">
    <property type="component" value="Chromosome 7"/>
</dbReference>
<accession>A0ACB9SQX0</accession>
<evidence type="ECO:0000313" key="1">
    <source>
        <dbReference type="EMBL" id="KAI4457372.1"/>
    </source>
</evidence>
<keyword evidence="1" id="KW-0645">Protease</keyword>
<sequence>MSEELSRLLFCFSCCCFCSFFCFFLYRAGNQIKEGKCLTFWGLDPEYECVAVVGLGKSCRGFDEIEVVDQDKEAVRIAAAAGYNALHNLGVKNIVIESFGDAESAAEGATLASWRYQDLKSKKKEESTLDLIDPQRNECAQWEEGLTKANAQNLARTLAETPANLMTPTIFASKAGEILKPLGCEICPRDKSWAENKKMGGFLSVAKGSVEPPVFLEVHYKGGGDNTFVLIGKGVTFDAGGISIKPSANMADMRADMGGGAAVVGTIFGLASLKAKVNVVALIPLVENLPSGNAVKPGDVIKAMNGKSICVDNTDAEGRLILADALCYSKEFDPAWVLDIATLTGAMTVALGDAATGVFTNSNELYGKLEQAGARTGDRMWKFPLWKRYSELVTEYPFYDVHNVGKGKGGGSCKAAAFLREFVPEKVDWLHLDMASVMGPGKSAKYLSEGMQGRPTRTLIEFVRGQCLS</sequence>